<name>A0A5J4QUC2_9ZZZZ</name>
<comment type="caution">
    <text evidence="1">The sequence shown here is derived from an EMBL/GenBank/DDBJ whole genome shotgun (WGS) entry which is preliminary data.</text>
</comment>
<sequence length="99" mass="11714">MGKGYIKIINEEGKTPSVEAELVSNNLWISKYEIAKLFNCFPQKVEANLRSIFKSHLLWESDVTYTHKYTYTLDLQVYPIREKVTFVRKNDNQKERKTP</sequence>
<dbReference type="AlphaFoldDB" id="A0A5J4QUC2"/>
<protein>
    <submittedName>
        <fullName evidence="1">Uncharacterized protein</fullName>
    </submittedName>
</protein>
<accession>A0A5J4QUC2</accession>
<organism evidence="1">
    <name type="scientific">termite gut metagenome</name>
    <dbReference type="NCBI Taxonomy" id="433724"/>
    <lineage>
        <taxon>unclassified sequences</taxon>
        <taxon>metagenomes</taxon>
        <taxon>organismal metagenomes</taxon>
    </lineage>
</organism>
<gene>
    <name evidence="1" type="ORF">EZS27_025288</name>
</gene>
<evidence type="ECO:0000313" key="1">
    <source>
        <dbReference type="EMBL" id="KAA6325507.1"/>
    </source>
</evidence>
<reference evidence="1" key="1">
    <citation type="submission" date="2019-03" db="EMBL/GenBank/DDBJ databases">
        <title>Single cell metagenomics reveals metabolic interactions within the superorganism composed of flagellate Streblomastix strix and complex community of Bacteroidetes bacteria on its surface.</title>
        <authorList>
            <person name="Treitli S.C."/>
            <person name="Kolisko M."/>
            <person name="Husnik F."/>
            <person name="Keeling P."/>
            <person name="Hampl V."/>
        </authorList>
    </citation>
    <scope>NUCLEOTIDE SEQUENCE</scope>
    <source>
        <strain evidence="1">STM</strain>
    </source>
</reference>
<proteinExistence type="predicted"/>
<dbReference type="EMBL" id="SNRY01002347">
    <property type="protein sequence ID" value="KAA6325507.1"/>
    <property type="molecule type" value="Genomic_DNA"/>
</dbReference>